<reference evidence="2" key="1">
    <citation type="submission" date="2022-03" db="EMBL/GenBank/DDBJ databases">
        <title>Genome Identification and Characterization of new species Bdellovibrio reynosense LBG001 sp. nov. from a Mexico soil sample.</title>
        <authorList>
            <person name="Camilli A."/>
            <person name="Ajao Y."/>
            <person name="Guo X."/>
        </authorList>
    </citation>
    <scope>NUCLEOTIDE SEQUENCE</scope>
    <source>
        <strain evidence="2">LBG001</strain>
    </source>
</reference>
<dbReference type="EMBL" id="CP093442">
    <property type="protein sequence ID" value="UOF01507.1"/>
    <property type="molecule type" value="Genomic_DNA"/>
</dbReference>
<keyword evidence="1" id="KW-0732">Signal</keyword>
<evidence type="ECO:0000313" key="2">
    <source>
        <dbReference type="EMBL" id="UOF01507.1"/>
    </source>
</evidence>
<dbReference type="Proteomes" id="UP000830116">
    <property type="component" value="Chromosome"/>
</dbReference>
<protein>
    <submittedName>
        <fullName evidence="2">Uncharacterized protein</fullName>
    </submittedName>
</protein>
<accession>A0ABY4C940</accession>
<evidence type="ECO:0000256" key="1">
    <source>
        <dbReference type="SAM" id="SignalP"/>
    </source>
</evidence>
<gene>
    <name evidence="2" type="ORF">MNR06_00885</name>
</gene>
<feature type="signal peptide" evidence="1">
    <location>
        <begin position="1"/>
        <end position="19"/>
    </location>
</feature>
<dbReference type="RefSeq" id="WP_243537947.1">
    <property type="nucleotide sequence ID" value="NZ_CP093442.1"/>
</dbReference>
<evidence type="ECO:0000313" key="3">
    <source>
        <dbReference type="Proteomes" id="UP000830116"/>
    </source>
</evidence>
<keyword evidence="3" id="KW-1185">Reference proteome</keyword>
<feature type="chain" id="PRO_5046210564" evidence="1">
    <location>
        <begin position="20"/>
        <end position="230"/>
    </location>
</feature>
<name>A0ABY4C940_9BACT</name>
<organism evidence="2 3">
    <name type="scientific">Bdellovibrio reynosensis</name>
    <dbReference type="NCBI Taxonomy" id="2835041"/>
    <lineage>
        <taxon>Bacteria</taxon>
        <taxon>Pseudomonadati</taxon>
        <taxon>Bdellovibrionota</taxon>
        <taxon>Bdellovibrionia</taxon>
        <taxon>Bdellovibrionales</taxon>
        <taxon>Pseudobdellovibrionaceae</taxon>
        <taxon>Bdellovibrio</taxon>
    </lineage>
</organism>
<sequence length="230" mass="24920">MKKLAALLLLSLLSIQSLATVEVDDTSEASLNAEALLHDSVDAYIEKFIDLKDDGTIDNVGFSRGYESSLVLDRRLSGFAASACELSDKNNLDKCKNEVILKVVDGLEQALKAEKFEDVILPSPLGFKSISEVCASVTDSFQLLTCLHNELSLREEKLMTDAAKVSTPTIFLAGQGLTVGEAYAEVITTLFGKTGLDKKISSLIVKDAMVAFVRQSMGLRQQTKPGLILE</sequence>
<proteinExistence type="predicted"/>